<protein>
    <submittedName>
        <fullName evidence="2">TniQ family protein</fullName>
    </submittedName>
</protein>
<dbReference type="STRING" id="1184609.KILIM_005_00610"/>
<keyword evidence="3" id="KW-1185">Reference proteome</keyword>
<feature type="domain" description="TniQ" evidence="1">
    <location>
        <begin position="5"/>
        <end position="175"/>
    </location>
</feature>
<sequence>MTRWPLHPPPGEGEALTSWLNRLAEVYGLSVDDLLRHNLAAPGADLPNQQTLDLDPPPWLLPALAERTGTPLDRLRRMTIAGWVPWLLDSLDPEPVPGAAFDTYVRQDSVLLTATERPGRQVPGWRAWLPTDPKRGPLRRACPTCQGTAADGTFGFTLVSQLPLTLSCPQHSCRLEAAFGGLGAFVAWEKPDTRPRPAPAPVVAMDARTHQGLRTGAVPLPRRPVHAGVWLRLLRTLIDELSTPLSALGTGSRRTMKLIWEIAGQPPRAGITGPWRPYEALPWPAQQMLLEAAATALHLIETGEATAHGTLAPLLTPAPRRHVPAGTPPPPRGRDYWQEARDAIEQAVALARHDPAAAHQLLSTLTALTGSETAFHRVRDDLIALGVPAHHLPRTLAEAEGKPNLERPPHVCHFLNKHP</sequence>
<comment type="caution">
    <text evidence="2">The sequence shown here is derived from an EMBL/GenBank/DDBJ whole genome shotgun (WGS) entry which is preliminary data.</text>
</comment>
<dbReference type="RefSeq" id="WP_006590977.1">
    <property type="nucleotide sequence ID" value="NZ_BAHD01000005.1"/>
</dbReference>
<dbReference type="EMBL" id="BAHD01000005">
    <property type="protein sequence ID" value="GAB94444.1"/>
    <property type="molecule type" value="Genomic_DNA"/>
</dbReference>
<dbReference type="InterPro" id="IPR009492">
    <property type="entry name" value="TniQ"/>
</dbReference>
<evidence type="ECO:0000313" key="3">
    <source>
        <dbReference type="Proteomes" id="UP000008366"/>
    </source>
</evidence>
<name>K6X6K7_9MICO</name>
<dbReference type="Pfam" id="PF06527">
    <property type="entry name" value="TniQ"/>
    <property type="match status" value="1"/>
</dbReference>
<dbReference type="Proteomes" id="UP000008366">
    <property type="component" value="Unassembled WGS sequence"/>
</dbReference>
<evidence type="ECO:0000313" key="2">
    <source>
        <dbReference type="EMBL" id="GAB94444.1"/>
    </source>
</evidence>
<reference evidence="2 3" key="1">
    <citation type="submission" date="2012-08" db="EMBL/GenBank/DDBJ databases">
        <title>Whole genome shotgun sequence of Kineosphaera limosa NBRC 100340.</title>
        <authorList>
            <person name="Yoshida I."/>
            <person name="Isaki S."/>
            <person name="Hosoyama A."/>
            <person name="Tsuchikane K."/>
            <person name="Katsumata H."/>
            <person name="Ando Y."/>
            <person name="Ohji S."/>
            <person name="Hamada M."/>
            <person name="Tamura T."/>
            <person name="Yamazoe A."/>
            <person name="Yamazaki S."/>
            <person name="Fujita N."/>
        </authorList>
    </citation>
    <scope>NUCLEOTIDE SEQUENCE [LARGE SCALE GENOMIC DNA]</scope>
    <source>
        <strain evidence="2 3">NBRC 100340</strain>
    </source>
</reference>
<accession>K6X6K7</accession>
<gene>
    <name evidence="2" type="ORF">KILIM_005_00610</name>
</gene>
<evidence type="ECO:0000259" key="1">
    <source>
        <dbReference type="Pfam" id="PF06527"/>
    </source>
</evidence>
<dbReference type="AlphaFoldDB" id="K6X6K7"/>
<organism evidence="2 3">
    <name type="scientific">Kineosphaera limosa NBRC 100340</name>
    <dbReference type="NCBI Taxonomy" id="1184609"/>
    <lineage>
        <taxon>Bacteria</taxon>
        <taxon>Bacillati</taxon>
        <taxon>Actinomycetota</taxon>
        <taxon>Actinomycetes</taxon>
        <taxon>Micrococcales</taxon>
        <taxon>Dermatophilaceae</taxon>
        <taxon>Kineosphaera</taxon>
    </lineage>
</organism>
<dbReference type="OrthoDB" id="4813139at2"/>
<proteinExistence type="predicted"/>
<dbReference type="eggNOG" id="ENOG502Z8WC">
    <property type="taxonomic scope" value="Bacteria"/>
</dbReference>